<dbReference type="PANTHER" id="PTHR43415:SF3">
    <property type="entry name" value="GNAT-FAMILY ACETYLTRANSFERASE"/>
    <property type="match status" value="1"/>
</dbReference>
<feature type="domain" description="N-acetyltransferase" evidence="1">
    <location>
        <begin position="8"/>
        <end position="166"/>
    </location>
</feature>
<dbReference type="Proteomes" id="UP000601171">
    <property type="component" value="Unassembled WGS sequence"/>
</dbReference>
<reference evidence="2" key="1">
    <citation type="submission" date="2020-08" db="EMBL/GenBank/DDBJ databases">
        <title>Genome public.</title>
        <authorList>
            <person name="Liu C."/>
            <person name="Sun Q."/>
        </authorList>
    </citation>
    <scope>NUCLEOTIDE SEQUENCE</scope>
    <source>
        <strain evidence="2">BX21</strain>
    </source>
</reference>
<dbReference type="AlphaFoldDB" id="A0A926ESD3"/>
<dbReference type="PROSITE" id="PS51186">
    <property type="entry name" value="GNAT"/>
    <property type="match status" value="1"/>
</dbReference>
<dbReference type="PANTHER" id="PTHR43415">
    <property type="entry name" value="SPERMIDINE N(1)-ACETYLTRANSFERASE"/>
    <property type="match status" value="1"/>
</dbReference>
<dbReference type="RefSeq" id="WP_262428804.1">
    <property type="nucleotide sequence ID" value="NZ_JACRTG010000010.1"/>
</dbReference>
<dbReference type="GO" id="GO:0016747">
    <property type="term" value="F:acyltransferase activity, transferring groups other than amino-acyl groups"/>
    <property type="evidence" value="ECO:0007669"/>
    <property type="project" value="InterPro"/>
</dbReference>
<proteinExistence type="predicted"/>
<organism evidence="2 3">
    <name type="scientific">Paratissierella segnis</name>
    <dbReference type="NCBI Taxonomy" id="2763679"/>
    <lineage>
        <taxon>Bacteria</taxon>
        <taxon>Bacillati</taxon>
        <taxon>Bacillota</taxon>
        <taxon>Tissierellia</taxon>
        <taxon>Tissierellales</taxon>
        <taxon>Tissierellaceae</taxon>
        <taxon>Paratissierella</taxon>
    </lineage>
</organism>
<dbReference type="Gene3D" id="3.40.630.30">
    <property type="match status" value="1"/>
</dbReference>
<accession>A0A926ESD3</accession>
<name>A0A926ESD3_9FIRM</name>
<evidence type="ECO:0000313" key="2">
    <source>
        <dbReference type="EMBL" id="MBC8587348.1"/>
    </source>
</evidence>
<protein>
    <submittedName>
        <fullName evidence="2">GNAT family N-acetyltransferase</fullName>
    </submittedName>
</protein>
<dbReference type="SUPFAM" id="SSF55729">
    <property type="entry name" value="Acyl-CoA N-acyltransferases (Nat)"/>
    <property type="match status" value="1"/>
</dbReference>
<gene>
    <name evidence="2" type="ORF">H8707_03735</name>
</gene>
<keyword evidence="3" id="KW-1185">Reference proteome</keyword>
<dbReference type="InterPro" id="IPR000182">
    <property type="entry name" value="GNAT_dom"/>
</dbReference>
<sequence>MEISGSRIKISGLKLADVYQMRNWGYHDNPLLGDYNFPDMNDKELKTWYRSKTFSLNNKYYGIFDGEAKLIGYMGIKDIRRIKRESTLGIVFDPNYVSLGYGTECLSTFLNHYFTKMKMKKMYLEVAEFNKRAYRLYEKMGFKPVGYYLDEFYDHKLDTNNPYFLDEKSSFVITDKKIYNYIYKMKLDKGIFLKKQS</sequence>
<dbReference type="EMBL" id="JACRTG010000010">
    <property type="protein sequence ID" value="MBC8587348.1"/>
    <property type="molecule type" value="Genomic_DNA"/>
</dbReference>
<evidence type="ECO:0000259" key="1">
    <source>
        <dbReference type="PROSITE" id="PS51186"/>
    </source>
</evidence>
<dbReference type="InterPro" id="IPR016181">
    <property type="entry name" value="Acyl_CoA_acyltransferase"/>
</dbReference>
<dbReference type="Pfam" id="PF13302">
    <property type="entry name" value="Acetyltransf_3"/>
    <property type="match status" value="1"/>
</dbReference>
<evidence type="ECO:0000313" key="3">
    <source>
        <dbReference type="Proteomes" id="UP000601171"/>
    </source>
</evidence>
<comment type="caution">
    <text evidence="2">The sequence shown here is derived from an EMBL/GenBank/DDBJ whole genome shotgun (WGS) entry which is preliminary data.</text>
</comment>